<keyword evidence="4" id="KW-0408">Iron</keyword>
<dbReference type="RefSeq" id="WP_172243799.1">
    <property type="nucleotide sequence ID" value="NZ_JABFDP010000056.1"/>
</dbReference>
<dbReference type="Pfam" id="PF01152">
    <property type="entry name" value="Bac_globin"/>
    <property type="match status" value="1"/>
</dbReference>
<dbReference type="InterPro" id="IPR044203">
    <property type="entry name" value="GlbO/GLB3-like"/>
</dbReference>
<evidence type="ECO:0000256" key="3">
    <source>
        <dbReference type="ARBA" id="ARBA00022723"/>
    </source>
</evidence>
<reference evidence="7" key="1">
    <citation type="journal article" date="2021" name="ISME J.">
        <title>Evolutionary origin and ecological implication of a unique nif island in free-living Bradyrhizobium lineages.</title>
        <authorList>
            <person name="Tao J."/>
        </authorList>
    </citation>
    <scope>NUCLEOTIDE SEQUENCE [LARGE SCALE GENOMIC DNA]</scope>
    <source>
        <strain evidence="7">SZCCT0094</strain>
    </source>
</reference>
<name>A0ABS5G807_9BRAD</name>
<keyword evidence="2" id="KW-0349">Heme</keyword>
<gene>
    <name evidence="6" type="ORF">JQ619_16970</name>
</gene>
<proteinExistence type="inferred from homology"/>
<dbReference type="Proteomes" id="UP001314635">
    <property type="component" value="Unassembled WGS sequence"/>
</dbReference>
<evidence type="ECO:0000313" key="7">
    <source>
        <dbReference type="Proteomes" id="UP001314635"/>
    </source>
</evidence>
<dbReference type="PANTHER" id="PTHR47366">
    <property type="entry name" value="TWO-ON-TWO HEMOGLOBIN-3"/>
    <property type="match status" value="1"/>
</dbReference>
<dbReference type="InterPro" id="IPR012292">
    <property type="entry name" value="Globin/Proto"/>
</dbReference>
<evidence type="ECO:0000256" key="2">
    <source>
        <dbReference type="ARBA" id="ARBA00022617"/>
    </source>
</evidence>
<dbReference type="InterPro" id="IPR001486">
    <property type="entry name" value="Hemoglobin_trunc"/>
</dbReference>
<comment type="similarity">
    <text evidence="5">Belongs to the truncated hemoglobin family. Group II subfamily.</text>
</comment>
<keyword evidence="3" id="KW-0479">Metal-binding</keyword>
<dbReference type="CDD" id="cd14773">
    <property type="entry name" value="TrHb2_PhHbO-like_O"/>
    <property type="match status" value="1"/>
</dbReference>
<dbReference type="PANTHER" id="PTHR47366:SF1">
    <property type="entry name" value="TWO-ON-TWO HEMOGLOBIN-3"/>
    <property type="match status" value="1"/>
</dbReference>
<evidence type="ECO:0000256" key="4">
    <source>
        <dbReference type="ARBA" id="ARBA00023004"/>
    </source>
</evidence>
<dbReference type="SUPFAM" id="SSF46458">
    <property type="entry name" value="Globin-like"/>
    <property type="match status" value="1"/>
</dbReference>
<accession>A0ABS5G807</accession>
<dbReference type="Gene3D" id="1.10.490.10">
    <property type="entry name" value="Globins"/>
    <property type="match status" value="1"/>
</dbReference>
<evidence type="ECO:0000256" key="5">
    <source>
        <dbReference type="ARBA" id="ARBA00034496"/>
    </source>
</evidence>
<dbReference type="InterPro" id="IPR009050">
    <property type="entry name" value="Globin-like_sf"/>
</dbReference>
<evidence type="ECO:0000256" key="1">
    <source>
        <dbReference type="ARBA" id="ARBA00022448"/>
    </source>
</evidence>
<evidence type="ECO:0000313" key="6">
    <source>
        <dbReference type="EMBL" id="MBR1137462.1"/>
    </source>
</evidence>
<sequence>MADAGTSETGALAAGPVVTPYERIGGAVVVDRLVESFYHRMDTLPEAKQVRDMHGTNLGPIKVILKRYLSEWLGGPKLYSPEKGHPRLRQRHLGFPIGNAERDAWLLCMRGALEETVADVQARQDVDAAMTKLADWMRNQAGNPHDARAARP</sequence>
<protein>
    <submittedName>
        <fullName evidence="6">Group II truncated hemoglobin</fullName>
    </submittedName>
</protein>
<comment type="caution">
    <text evidence="6">The sequence shown here is derived from an EMBL/GenBank/DDBJ whole genome shotgun (WGS) entry which is preliminary data.</text>
</comment>
<organism evidence="6 7">
    <name type="scientific">Bradyrhizobium denitrificans</name>
    <dbReference type="NCBI Taxonomy" id="2734912"/>
    <lineage>
        <taxon>Bacteria</taxon>
        <taxon>Pseudomonadati</taxon>
        <taxon>Pseudomonadota</taxon>
        <taxon>Alphaproteobacteria</taxon>
        <taxon>Hyphomicrobiales</taxon>
        <taxon>Nitrobacteraceae</taxon>
        <taxon>Bradyrhizobium</taxon>
    </lineage>
</organism>
<keyword evidence="1" id="KW-0813">Transport</keyword>
<keyword evidence="7" id="KW-1185">Reference proteome</keyword>
<dbReference type="EMBL" id="JAFCLK010000014">
    <property type="protein sequence ID" value="MBR1137462.1"/>
    <property type="molecule type" value="Genomic_DNA"/>
</dbReference>